<reference evidence="2 3" key="1">
    <citation type="submission" date="2020-05" db="EMBL/GenBank/DDBJ databases">
        <title>Erythrobacter mangrovi sp. nov., isolated from rhizosphere soil of mangrove plant (Kandelia candel).</title>
        <authorList>
            <person name="Ye Y.H."/>
        </authorList>
    </citation>
    <scope>NUCLEOTIDE SEQUENCE [LARGE SCALE GENOMIC DNA]</scope>
    <source>
        <strain evidence="2 3">EB310</strain>
    </source>
</reference>
<dbReference type="KEGG" id="emv:HQR01_02235"/>
<dbReference type="EMBL" id="CP053921">
    <property type="protein sequence ID" value="QKG70282.1"/>
    <property type="molecule type" value="Genomic_DNA"/>
</dbReference>
<accession>A0A7D4BF08</accession>
<organism evidence="2 3">
    <name type="scientific">Erythrobacter mangrovi</name>
    <dbReference type="NCBI Taxonomy" id="2739433"/>
    <lineage>
        <taxon>Bacteria</taxon>
        <taxon>Pseudomonadati</taxon>
        <taxon>Pseudomonadota</taxon>
        <taxon>Alphaproteobacteria</taxon>
        <taxon>Sphingomonadales</taxon>
        <taxon>Erythrobacteraceae</taxon>
        <taxon>Erythrobacter/Porphyrobacter group</taxon>
        <taxon>Erythrobacter</taxon>
    </lineage>
</organism>
<protein>
    <submittedName>
        <fullName evidence="2">DUF2239 family protein</fullName>
    </submittedName>
</protein>
<sequence>MTDRLSQPCTAFVGDCQLATGPLVEVVMAVMTRAGDGAQDPVLVFDDASGRVIDLDLRGTPADAIRRLADSEPVEARAATTQGKAQSRGRGRPKLGVVPREVTLLPRQWEWLAAQPGSVSQVLRKLVDEARRADRGQAQRSARERAYRFLAAKAGDLPGYEEAIRALFAGDGPGFAARMASWPEGVRDFALRLADPQEQETCHDA</sequence>
<proteinExistence type="predicted"/>
<feature type="region of interest" description="Disordered" evidence="1">
    <location>
        <begin position="71"/>
        <end position="93"/>
    </location>
</feature>
<keyword evidence="3" id="KW-1185">Reference proteome</keyword>
<name>A0A7D4BF08_9SPHN</name>
<dbReference type="Pfam" id="PF09998">
    <property type="entry name" value="DUF2239"/>
    <property type="match status" value="1"/>
</dbReference>
<evidence type="ECO:0000313" key="2">
    <source>
        <dbReference type="EMBL" id="QKG70282.1"/>
    </source>
</evidence>
<evidence type="ECO:0000313" key="3">
    <source>
        <dbReference type="Proteomes" id="UP000504693"/>
    </source>
</evidence>
<dbReference type="RefSeq" id="WP_173212169.1">
    <property type="nucleotide sequence ID" value="NZ_CP053921.1"/>
</dbReference>
<dbReference type="Proteomes" id="UP000504693">
    <property type="component" value="Chromosome"/>
</dbReference>
<evidence type="ECO:0000256" key="1">
    <source>
        <dbReference type="SAM" id="MobiDB-lite"/>
    </source>
</evidence>
<gene>
    <name evidence="2" type="ORF">HQR01_02235</name>
</gene>
<dbReference type="AlphaFoldDB" id="A0A7D4BF08"/>
<dbReference type="InterPro" id="IPR018715">
    <property type="entry name" value="DUF2239"/>
</dbReference>